<evidence type="ECO:0000256" key="1">
    <source>
        <dbReference type="SAM" id="Phobius"/>
    </source>
</evidence>
<comment type="caution">
    <text evidence="3">The sequence shown here is derived from an EMBL/GenBank/DDBJ whole genome shotgun (WGS) entry which is preliminary data.</text>
</comment>
<dbReference type="Pfam" id="PF18935">
    <property type="entry name" value="DUF5683"/>
    <property type="match status" value="1"/>
</dbReference>
<dbReference type="EMBL" id="WXYO01000002">
    <property type="protein sequence ID" value="NAS11403.1"/>
    <property type="molecule type" value="Genomic_DNA"/>
</dbReference>
<dbReference type="InterPro" id="IPR043738">
    <property type="entry name" value="DUF5683"/>
</dbReference>
<organism evidence="3 4">
    <name type="scientific">Poritiphilus flavus</name>
    <dbReference type="NCBI Taxonomy" id="2697053"/>
    <lineage>
        <taxon>Bacteria</taxon>
        <taxon>Pseudomonadati</taxon>
        <taxon>Bacteroidota</taxon>
        <taxon>Flavobacteriia</taxon>
        <taxon>Flavobacteriales</taxon>
        <taxon>Flavobacteriaceae</taxon>
        <taxon>Poritiphilus</taxon>
    </lineage>
</organism>
<proteinExistence type="predicted"/>
<evidence type="ECO:0000259" key="2">
    <source>
        <dbReference type="Pfam" id="PF18935"/>
    </source>
</evidence>
<accession>A0A6L9E9T1</accession>
<keyword evidence="1" id="KW-0812">Transmembrane</keyword>
<evidence type="ECO:0000313" key="4">
    <source>
        <dbReference type="Proteomes" id="UP000475249"/>
    </source>
</evidence>
<gene>
    <name evidence="3" type="ORF">GTQ38_05285</name>
</gene>
<keyword evidence="1" id="KW-1133">Transmembrane helix</keyword>
<name>A0A6L9E9T1_9FLAO</name>
<evidence type="ECO:0000313" key="3">
    <source>
        <dbReference type="EMBL" id="NAS11403.1"/>
    </source>
</evidence>
<keyword evidence="1" id="KW-0472">Membrane</keyword>
<feature type="transmembrane region" description="Helical" evidence="1">
    <location>
        <begin position="63"/>
        <end position="81"/>
    </location>
</feature>
<dbReference type="Proteomes" id="UP000475249">
    <property type="component" value="Unassembled WGS sequence"/>
</dbReference>
<feature type="domain" description="DUF5683" evidence="2">
    <location>
        <begin position="39"/>
        <end position="197"/>
    </location>
</feature>
<sequence length="197" mass="22649">MTAQETKPETLEKDSDSLKTDLKEQGIVFEEVQKRKVNPLAPSKAAFYSAVFPGLGQIYNRRYWKVPIVYAAIGTGVYAYIYNDDRYDRFRDAFKRRRAGFTDDEFYDINNSGIIPGSPDLSDEALQDAQERFQRDRDLALLITIALYALNIIDANVDSHLKQFNVDEDLSLKIQPYLDYHPITSDPNYGMALTIRF</sequence>
<dbReference type="AlphaFoldDB" id="A0A6L9E9T1"/>
<reference evidence="3 4" key="1">
    <citation type="submission" date="2020-01" db="EMBL/GenBank/DDBJ databases">
        <title>Bacteria diversity of Porities sp.</title>
        <authorList>
            <person name="Wang G."/>
        </authorList>
    </citation>
    <scope>NUCLEOTIDE SEQUENCE [LARGE SCALE GENOMIC DNA]</scope>
    <source>
        <strain evidence="3 4">R33</strain>
    </source>
</reference>
<protein>
    <recommendedName>
        <fullName evidence="2">DUF5683 domain-containing protein</fullName>
    </recommendedName>
</protein>
<keyword evidence="4" id="KW-1185">Reference proteome</keyword>